<evidence type="ECO:0000256" key="8">
    <source>
        <dbReference type="ARBA" id="ARBA00029924"/>
    </source>
</evidence>
<comment type="subunit">
    <text evidence="10">The RNAP catalytic core consists of 2 alpha, 1 beta, 1 beta' and 1 omega subunit. When a sigma factor is associated with the core the holoenzyme is formed, which can initiate transcription.</text>
</comment>
<evidence type="ECO:0000256" key="2">
    <source>
        <dbReference type="ARBA" id="ARBA00012418"/>
    </source>
</evidence>
<dbReference type="InterPro" id="IPR006110">
    <property type="entry name" value="Pol_omega/Rpo6/RPB6"/>
</dbReference>
<dbReference type="NCBIfam" id="TIGR00690">
    <property type="entry name" value="rpoZ"/>
    <property type="match status" value="1"/>
</dbReference>
<comment type="similarity">
    <text evidence="1 10">Belongs to the RNA polymerase subunit omega family.</text>
</comment>
<name>A0A544QUR2_9FIRM</name>
<evidence type="ECO:0000313" key="13">
    <source>
        <dbReference type="Proteomes" id="UP000317863"/>
    </source>
</evidence>
<comment type="catalytic activity">
    <reaction evidence="9 10">
        <text>RNA(n) + a ribonucleoside 5'-triphosphate = RNA(n+1) + diphosphate</text>
        <dbReference type="Rhea" id="RHEA:21248"/>
        <dbReference type="Rhea" id="RHEA-COMP:14527"/>
        <dbReference type="Rhea" id="RHEA-COMP:17342"/>
        <dbReference type="ChEBI" id="CHEBI:33019"/>
        <dbReference type="ChEBI" id="CHEBI:61557"/>
        <dbReference type="ChEBI" id="CHEBI:140395"/>
        <dbReference type="EC" id="2.7.7.6"/>
    </reaction>
</comment>
<evidence type="ECO:0000256" key="4">
    <source>
        <dbReference type="ARBA" id="ARBA00022478"/>
    </source>
</evidence>
<dbReference type="RefSeq" id="WP_142536094.1">
    <property type="nucleotide sequence ID" value="NZ_SGJB01000010.1"/>
</dbReference>
<dbReference type="Gene3D" id="3.90.940.10">
    <property type="match status" value="1"/>
</dbReference>
<feature type="coiled-coil region" evidence="11">
    <location>
        <begin position="62"/>
        <end position="89"/>
    </location>
</feature>
<protein>
    <recommendedName>
        <fullName evidence="3 10">DNA-directed RNA polymerase subunit omega</fullName>
        <shortName evidence="10">RNAP omega subunit</shortName>
        <ecNumber evidence="2 10">2.7.7.6</ecNumber>
    </recommendedName>
    <alternativeName>
        <fullName evidence="10">RNA polymerase omega subunit</fullName>
    </alternativeName>
    <alternativeName>
        <fullName evidence="8 10">Transcriptase subunit omega</fullName>
    </alternativeName>
</protein>
<keyword evidence="7 10" id="KW-0804">Transcription</keyword>
<dbReference type="PANTHER" id="PTHR34476:SF1">
    <property type="entry name" value="DNA-DIRECTED RNA POLYMERASE SUBUNIT OMEGA"/>
    <property type="match status" value="1"/>
</dbReference>
<dbReference type="GO" id="GO:0003677">
    <property type="term" value="F:DNA binding"/>
    <property type="evidence" value="ECO:0007669"/>
    <property type="project" value="UniProtKB-UniRule"/>
</dbReference>
<evidence type="ECO:0000256" key="5">
    <source>
        <dbReference type="ARBA" id="ARBA00022679"/>
    </source>
</evidence>
<proteinExistence type="inferred from homology"/>
<dbReference type="EMBL" id="SGJB01000010">
    <property type="protein sequence ID" value="TQQ84435.1"/>
    <property type="molecule type" value="Genomic_DNA"/>
</dbReference>
<gene>
    <name evidence="10" type="primary">rpoZ</name>
    <name evidence="12" type="ORF">EXD82_06420</name>
</gene>
<evidence type="ECO:0000313" key="12">
    <source>
        <dbReference type="EMBL" id="TQQ84435.1"/>
    </source>
</evidence>
<evidence type="ECO:0000256" key="11">
    <source>
        <dbReference type="SAM" id="Coils"/>
    </source>
</evidence>
<accession>A0A544QUR2</accession>
<dbReference type="InterPro" id="IPR036161">
    <property type="entry name" value="RPB6/omega-like_sf"/>
</dbReference>
<dbReference type="InterPro" id="IPR003716">
    <property type="entry name" value="DNA-dir_RNA_pol_omega"/>
</dbReference>
<dbReference type="GO" id="GO:0000428">
    <property type="term" value="C:DNA-directed RNA polymerase complex"/>
    <property type="evidence" value="ECO:0007669"/>
    <property type="project" value="UniProtKB-KW"/>
</dbReference>
<evidence type="ECO:0000256" key="6">
    <source>
        <dbReference type="ARBA" id="ARBA00022695"/>
    </source>
</evidence>
<comment type="function">
    <text evidence="10">Promotes RNA polymerase assembly. Latches the N- and C-terminal regions of the beta' subunit thereby facilitating its interaction with the beta and alpha subunits.</text>
</comment>
<keyword evidence="4 10" id="KW-0240">DNA-directed RNA polymerase</keyword>
<evidence type="ECO:0000256" key="7">
    <source>
        <dbReference type="ARBA" id="ARBA00023163"/>
    </source>
</evidence>
<evidence type="ECO:0000256" key="10">
    <source>
        <dbReference type="HAMAP-Rule" id="MF_00366"/>
    </source>
</evidence>
<dbReference type="GO" id="GO:0003899">
    <property type="term" value="F:DNA-directed RNA polymerase activity"/>
    <property type="evidence" value="ECO:0007669"/>
    <property type="project" value="UniProtKB-UniRule"/>
</dbReference>
<evidence type="ECO:0000256" key="1">
    <source>
        <dbReference type="ARBA" id="ARBA00006711"/>
    </source>
</evidence>
<keyword evidence="5 10" id="KW-0808">Transferase</keyword>
<comment type="caution">
    <text evidence="12">The sequence shown here is derived from an EMBL/GenBank/DDBJ whole genome shotgun (WGS) entry which is preliminary data.</text>
</comment>
<dbReference type="SMART" id="SM01409">
    <property type="entry name" value="RNA_pol_Rpb6"/>
    <property type="match status" value="1"/>
</dbReference>
<dbReference type="Pfam" id="PF01192">
    <property type="entry name" value="RNA_pol_Rpb6"/>
    <property type="match status" value="1"/>
</dbReference>
<dbReference type="SUPFAM" id="SSF63562">
    <property type="entry name" value="RPB6/omega subunit-like"/>
    <property type="match status" value="1"/>
</dbReference>
<keyword evidence="11" id="KW-0175">Coiled coil</keyword>
<reference evidence="12 13" key="1">
    <citation type="submission" date="2019-02" db="EMBL/GenBank/DDBJ databases">
        <title>Peptostreptococcaceae bacterium ZHW00191 nov., a new bacterium isolated from the human gut.</title>
        <authorList>
            <person name="Zhou H.-W."/>
            <person name="Chen X.-J."/>
        </authorList>
    </citation>
    <scope>NUCLEOTIDE SEQUENCE [LARGE SCALE GENOMIC DNA]</scope>
    <source>
        <strain evidence="12 13">ZHW00191</strain>
    </source>
</reference>
<keyword evidence="13" id="KW-1185">Reference proteome</keyword>
<dbReference type="GO" id="GO:0006351">
    <property type="term" value="P:DNA-templated transcription"/>
    <property type="evidence" value="ECO:0007669"/>
    <property type="project" value="UniProtKB-UniRule"/>
</dbReference>
<dbReference type="OrthoDB" id="9815459at2"/>
<evidence type="ECO:0000256" key="9">
    <source>
        <dbReference type="ARBA" id="ARBA00048552"/>
    </source>
</evidence>
<dbReference type="PANTHER" id="PTHR34476">
    <property type="entry name" value="DNA-DIRECTED RNA POLYMERASE SUBUNIT OMEGA"/>
    <property type="match status" value="1"/>
</dbReference>
<dbReference type="HAMAP" id="MF_00366">
    <property type="entry name" value="RNApol_bact_RpoZ"/>
    <property type="match status" value="1"/>
</dbReference>
<organism evidence="12 13">
    <name type="scientific">Peptacetobacter hominis</name>
    <dbReference type="NCBI Taxonomy" id="2743610"/>
    <lineage>
        <taxon>Bacteria</taxon>
        <taxon>Bacillati</taxon>
        <taxon>Bacillota</taxon>
        <taxon>Clostridia</taxon>
        <taxon>Peptostreptococcales</taxon>
        <taxon>Peptostreptococcaceae</taxon>
        <taxon>Peptacetobacter</taxon>
    </lineage>
</organism>
<keyword evidence="6 10" id="KW-0548">Nucleotidyltransferase</keyword>
<dbReference type="AlphaFoldDB" id="A0A544QUR2"/>
<dbReference type="EC" id="2.7.7.6" evidence="2 10"/>
<dbReference type="Proteomes" id="UP000317863">
    <property type="component" value="Unassembled WGS sequence"/>
</dbReference>
<evidence type="ECO:0000256" key="3">
    <source>
        <dbReference type="ARBA" id="ARBA00013725"/>
    </source>
</evidence>
<sequence length="89" mass="10351">MLKPSINDVLEKIDNRYYLVWTVAKRARQLVDGAEPLVTVEKKEKPVITATKEVTEGKITYRLLTEEEIAEAEKLHEEEQNRQLAQQQD</sequence>